<dbReference type="Proteomes" id="UP000077755">
    <property type="component" value="Chromosome 1"/>
</dbReference>
<sequence>MDSTSKKLANICAVDRISDLPDSLLIAILALLPIKPAVRTCILSKKWRPLCESLPNLDFVDVSNSGINFTNFVDRFLMRRPNNLKIAKFRLNCYRGDYYRDRVNEWIINALGRDLKEINLCLSFRDLYNLVQDFFYMSASVEVVRLSGKISVEIPENVTLPRLRLLRFDRVMISSCESVGKLLLNCPVLEDLEIVHCEWLTGNSFNICGSVLKRLSYYLGSDDAEFVIRTMIDTPRLENLQICSYAGGDNDILFKENLPFLKIAVIDIFDDEMPQGVYYVLGVLKKINHVKFLTLSDNTVEILSLAYDNELRSGHYEFPPFHNLTELVIDVDDFFHKTLLDDFLQSSPNLESLQFPQGLGCSSLHESFRGSWAWSQARVPECLSTHLKTVYIRTFGEVDEVLAFVKCLLAYGSALRNVSVEISNLSKDANARHELLNLQSESTSCKLNIIG</sequence>
<name>A0AAF0W963_DAUCS</name>
<dbReference type="PANTHER" id="PTHR31900">
    <property type="entry name" value="F-BOX/RNI SUPERFAMILY PROTEIN-RELATED"/>
    <property type="match status" value="1"/>
</dbReference>
<dbReference type="KEGG" id="dcr:108211005"/>
<dbReference type="Pfam" id="PF23622">
    <property type="entry name" value="LRR_At1g61320_AtMIF1"/>
    <property type="match status" value="1"/>
</dbReference>
<gene>
    <name evidence="2" type="ORF">DCAR_0104801</name>
</gene>
<protein>
    <recommendedName>
        <fullName evidence="1">F-box domain-containing protein</fullName>
    </recommendedName>
</protein>
<dbReference type="InterPro" id="IPR032675">
    <property type="entry name" value="LRR_dom_sf"/>
</dbReference>
<reference evidence="2" key="1">
    <citation type="journal article" date="2016" name="Nat. Genet.">
        <title>A high-quality carrot genome assembly provides new insights into carotenoid accumulation and asterid genome evolution.</title>
        <authorList>
            <person name="Iorizzo M."/>
            <person name="Ellison S."/>
            <person name="Senalik D."/>
            <person name="Zeng P."/>
            <person name="Satapoomin P."/>
            <person name="Huang J."/>
            <person name="Bowman M."/>
            <person name="Iovene M."/>
            <person name="Sanseverino W."/>
            <person name="Cavagnaro P."/>
            <person name="Yildiz M."/>
            <person name="Macko-Podgorni A."/>
            <person name="Moranska E."/>
            <person name="Grzebelus E."/>
            <person name="Grzebelus D."/>
            <person name="Ashrafi H."/>
            <person name="Zheng Z."/>
            <person name="Cheng S."/>
            <person name="Spooner D."/>
            <person name="Van Deynze A."/>
            <person name="Simon P."/>
        </authorList>
    </citation>
    <scope>NUCLEOTIDE SEQUENCE</scope>
    <source>
        <tissue evidence="2">Leaf</tissue>
    </source>
</reference>
<dbReference type="AlphaFoldDB" id="A0AAF0W963"/>
<dbReference type="EMBL" id="CP093343">
    <property type="protein sequence ID" value="WOG85610.1"/>
    <property type="molecule type" value="Genomic_DNA"/>
</dbReference>
<proteinExistence type="predicted"/>
<evidence type="ECO:0000259" key="1">
    <source>
        <dbReference type="PROSITE" id="PS50181"/>
    </source>
</evidence>
<dbReference type="SUPFAM" id="SSF52047">
    <property type="entry name" value="RNI-like"/>
    <property type="match status" value="1"/>
</dbReference>
<reference evidence="2" key="2">
    <citation type="submission" date="2022-03" db="EMBL/GenBank/DDBJ databases">
        <title>Draft title - Genomic analysis of global carrot germplasm unveils the trajectory of domestication and the origin of high carotenoid orange carrot.</title>
        <authorList>
            <person name="Iorizzo M."/>
            <person name="Ellison S."/>
            <person name="Senalik D."/>
            <person name="Macko-Podgorni A."/>
            <person name="Grzebelus D."/>
            <person name="Bostan H."/>
            <person name="Rolling W."/>
            <person name="Curaba J."/>
            <person name="Simon P."/>
        </authorList>
    </citation>
    <scope>NUCLEOTIDE SEQUENCE</scope>
    <source>
        <tissue evidence="2">Leaf</tissue>
    </source>
</reference>
<dbReference type="Gene3D" id="3.80.10.10">
    <property type="entry name" value="Ribonuclease Inhibitor"/>
    <property type="match status" value="1"/>
</dbReference>
<dbReference type="PANTHER" id="PTHR31900:SF34">
    <property type="entry name" value="EMB|CAB62440.1-RELATED"/>
    <property type="match status" value="1"/>
</dbReference>
<feature type="domain" description="F-box" evidence="1">
    <location>
        <begin position="14"/>
        <end position="62"/>
    </location>
</feature>
<dbReference type="InterPro" id="IPR036047">
    <property type="entry name" value="F-box-like_dom_sf"/>
</dbReference>
<dbReference type="PROSITE" id="PS50181">
    <property type="entry name" value="FBOX"/>
    <property type="match status" value="1"/>
</dbReference>
<dbReference type="Pfam" id="PF00646">
    <property type="entry name" value="F-box"/>
    <property type="match status" value="1"/>
</dbReference>
<dbReference type="SMART" id="SM00579">
    <property type="entry name" value="FBD"/>
    <property type="match status" value="1"/>
</dbReference>
<evidence type="ECO:0000313" key="2">
    <source>
        <dbReference type="EMBL" id="WOG85610.1"/>
    </source>
</evidence>
<organism evidence="2 3">
    <name type="scientific">Daucus carota subsp. sativus</name>
    <name type="common">Carrot</name>
    <dbReference type="NCBI Taxonomy" id="79200"/>
    <lineage>
        <taxon>Eukaryota</taxon>
        <taxon>Viridiplantae</taxon>
        <taxon>Streptophyta</taxon>
        <taxon>Embryophyta</taxon>
        <taxon>Tracheophyta</taxon>
        <taxon>Spermatophyta</taxon>
        <taxon>Magnoliopsida</taxon>
        <taxon>eudicotyledons</taxon>
        <taxon>Gunneridae</taxon>
        <taxon>Pentapetalae</taxon>
        <taxon>asterids</taxon>
        <taxon>campanulids</taxon>
        <taxon>Apiales</taxon>
        <taxon>Apiaceae</taxon>
        <taxon>Apioideae</taxon>
        <taxon>Scandiceae</taxon>
        <taxon>Daucinae</taxon>
        <taxon>Daucus</taxon>
        <taxon>Daucus sect. Daucus</taxon>
    </lineage>
</organism>
<dbReference type="InterPro" id="IPR001810">
    <property type="entry name" value="F-box_dom"/>
</dbReference>
<dbReference type="InterPro" id="IPR050232">
    <property type="entry name" value="FBL13/AtMIF1-like"/>
</dbReference>
<dbReference type="InterPro" id="IPR006566">
    <property type="entry name" value="FBD"/>
</dbReference>
<evidence type="ECO:0000313" key="3">
    <source>
        <dbReference type="Proteomes" id="UP000077755"/>
    </source>
</evidence>
<keyword evidence="3" id="KW-1185">Reference proteome</keyword>
<accession>A0AAF0W963</accession>
<dbReference type="SUPFAM" id="SSF81383">
    <property type="entry name" value="F-box domain"/>
    <property type="match status" value="1"/>
</dbReference>
<dbReference type="InterPro" id="IPR055357">
    <property type="entry name" value="LRR_At1g61320_AtMIF1"/>
</dbReference>